<keyword evidence="3" id="KW-1185">Reference proteome</keyword>
<dbReference type="Proteomes" id="UP001324380">
    <property type="component" value="Chromosome"/>
</dbReference>
<evidence type="ECO:0000313" key="2">
    <source>
        <dbReference type="EMBL" id="WPU91487.1"/>
    </source>
</evidence>
<dbReference type="RefSeq" id="WP_321560653.1">
    <property type="nucleotide sequence ID" value="NZ_CP139558.1"/>
</dbReference>
<dbReference type="Pfam" id="PF01497">
    <property type="entry name" value="Peripla_BP_2"/>
    <property type="match status" value="1"/>
</dbReference>
<organism evidence="2 3">
    <name type="scientific">Mucilaginibacter sabulilitoris</name>
    <dbReference type="NCBI Taxonomy" id="1173583"/>
    <lineage>
        <taxon>Bacteria</taxon>
        <taxon>Pseudomonadati</taxon>
        <taxon>Bacteroidota</taxon>
        <taxon>Sphingobacteriia</taxon>
        <taxon>Sphingobacteriales</taxon>
        <taxon>Sphingobacteriaceae</taxon>
        <taxon>Mucilaginibacter</taxon>
    </lineage>
</organism>
<dbReference type="PANTHER" id="PTHR30535">
    <property type="entry name" value="VITAMIN B12-BINDING PROTEIN"/>
    <property type="match status" value="1"/>
</dbReference>
<feature type="domain" description="Fe/B12 periplasmic-binding" evidence="1">
    <location>
        <begin position="39"/>
        <end position="291"/>
    </location>
</feature>
<protein>
    <submittedName>
        <fullName evidence="2">ABC transporter substrate-binding protein</fullName>
    </submittedName>
</protein>
<dbReference type="PROSITE" id="PS50983">
    <property type="entry name" value="FE_B12_PBP"/>
    <property type="match status" value="1"/>
</dbReference>
<dbReference type="EMBL" id="CP139558">
    <property type="protein sequence ID" value="WPU91487.1"/>
    <property type="molecule type" value="Genomic_DNA"/>
</dbReference>
<dbReference type="Gene3D" id="3.40.50.1980">
    <property type="entry name" value="Nitrogenase molybdenum iron protein domain"/>
    <property type="match status" value="2"/>
</dbReference>
<proteinExistence type="predicted"/>
<evidence type="ECO:0000313" key="3">
    <source>
        <dbReference type="Proteomes" id="UP001324380"/>
    </source>
</evidence>
<accession>A0ABZ0TE55</accession>
<gene>
    <name evidence="2" type="ORF">SNE25_19395</name>
</gene>
<dbReference type="InterPro" id="IPR050902">
    <property type="entry name" value="ABC_Transporter_SBP"/>
</dbReference>
<name>A0ABZ0TE55_9SPHI</name>
<sequence length="291" mass="30933">MKKNNQYSSCLKKTGIIKGIFLLLLLGFSIQTFAAVPKRIITLSGALTETVDALGLGKNIIAVDITSIYPAYVNSLPKVSKNRSVSAEGLISFNPDLVLAPEGSVSKEIAYQLTSAGIKLVTIKQEYSVGGAVVFIKAVAAALQIPQKGEILARQTQTRIAKAVAAIKKTSKLPKVLFIYARGTGVMLVAGQHTNIDAIITLAGGKNAAQGFDNFKPYTTEALAEANPDVILMFDFGLSSLGGEDGVLKMPGVAQTTAGKNKRIVQMDADLLANFSVRLDQAITQLNKHLQ</sequence>
<dbReference type="InterPro" id="IPR002491">
    <property type="entry name" value="ABC_transptr_periplasmic_BD"/>
</dbReference>
<dbReference type="PANTHER" id="PTHR30535:SF4">
    <property type="entry name" value="HEMIN-BINDING PERIPLASMIC PROTEIN HMUT"/>
    <property type="match status" value="1"/>
</dbReference>
<dbReference type="SUPFAM" id="SSF53807">
    <property type="entry name" value="Helical backbone' metal receptor"/>
    <property type="match status" value="1"/>
</dbReference>
<reference evidence="2 3" key="1">
    <citation type="submission" date="2023-11" db="EMBL/GenBank/DDBJ databases">
        <title>Analysis of the Genomes of Mucilaginibacter gossypii cycad 4 and M. sabulilitoris SNA2: microbes with the potential for plant growth promotion.</title>
        <authorList>
            <person name="Hirsch A.M."/>
            <person name="Humm E."/>
            <person name="Rubbi M."/>
            <person name="Del Vecchio G."/>
            <person name="Ha S.M."/>
            <person name="Pellegrini M."/>
            <person name="Gunsalus R.P."/>
        </authorList>
    </citation>
    <scope>NUCLEOTIDE SEQUENCE [LARGE SCALE GENOMIC DNA]</scope>
    <source>
        <strain evidence="2 3">SNA2</strain>
    </source>
</reference>
<evidence type="ECO:0000259" key="1">
    <source>
        <dbReference type="PROSITE" id="PS50983"/>
    </source>
</evidence>